<dbReference type="AlphaFoldDB" id="A0A0E0ENV4"/>
<name>A0A0E0ENV4_9ORYZ</name>
<organism evidence="1">
    <name type="scientific">Oryza meridionalis</name>
    <dbReference type="NCBI Taxonomy" id="40149"/>
    <lineage>
        <taxon>Eukaryota</taxon>
        <taxon>Viridiplantae</taxon>
        <taxon>Streptophyta</taxon>
        <taxon>Embryophyta</taxon>
        <taxon>Tracheophyta</taxon>
        <taxon>Spermatophyta</taxon>
        <taxon>Magnoliopsida</taxon>
        <taxon>Liliopsida</taxon>
        <taxon>Poales</taxon>
        <taxon>Poaceae</taxon>
        <taxon>BOP clade</taxon>
        <taxon>Oryzoideae</taxon>
        <taxon>Oryzeae</taxon>
        <taxon>Oryzinae</taxon>
        <taxon>Oryza</taxon>
    </lineage>
</organism>
<evidence type="ECO:0000313" key="2">
    <source>
        <dbReference type="Proteomes" id="UP000008021"/>
    </source>
</evidence>
<dbReference type="EnsemblPlants" id="OMERI08G17990.1">
    <property type="protein sequence ID" value="OMERI08G17990.1"/>
    <property type="gene ID" value="OMERI08G17990"/>
</dbReference>
<evidence type="ECO:0000313" key="1">
    <source>
        <dbReference type="EnsemblPlants" id="OMERI08G17990.1"/>
    </source>
</evidence>
<proteinExistence type="predicted"/>
<dbReference type="Proteomes" id="UP000008021">
    <property type="component" value="Chromosome 8"/>
</dbReference>
<sequence length="125" mass="14277">MLRRETLVWTNLLNRSPAPASRSPMQHSNACNFSSLQITEFFWKALEMRDNFGNTIFFDKRSSVDSNRELMCKTQHHLVGRQTESCQFSFLMLSTMGGGLAAAINSIWDLSKPIIYTNGKDQQIL</sequence>
<dbReference type="HOGENOM" id="CLU_1996267_0_0_1"/>
<accession>A0A0E0ENV4</accession>
<dbReference type="Gramene" id="OMERI08G17990.1">
    <property type="protein sequence ID" value="OMERI08G17990.1"/>
    <property type="gene ID" value="OMERI08G17990"/>
</dbReference>
<keyword evidence="2" id="KW-1185">Reference proteome</keyword>
<reference evidence="1" key="2">
    <citation type="submission" date="2018-05" db="EMBL/GenBank/DDBJ databases">
        <title>OmerRS3 (Oryza meridionalis Reference Sequence Version 3).</title>
        <authorList>
            <person name="Zhang J."/>
            <person name="Kudrna D."/>
            <person name="Lee S."/>
            <person name="Talag J."/>
            <person name="Welchert J."/>
            <person name="Wing R.A."/>
        </authorList>
    </citation>
    <scope>NUCLEOTIDE SEQUENCE [LARGE SCALE GENOMIC DNA]</scope>
    <source>
        <strain evidence="1">cv. OR44</strain>
    </source>
</reference>
<reference evidence="1" key="1">
    <citation type="submission" date="2015-04" db="UniProtKB">
        <authorList>
            <consortium name="EnsemblPlants"/>
        </authorList>
    </citation>
    <scope>IDENTIFICATION</scope>
</reference>
<protein>
    <submittedName>
        <fullName evidence="1">Uncharacterized protein</fullName>
    </submittedName>
</protein>